<dbReference type="Proteomes" id="UP000435138">
    <property type="component" value="Unassembled WGS sequence"/>
</dbReference>
<name>A0A6A8A5H0_9HYPH</name>
<dbReference type="AlphaFoldDB" id="A0A6A8A5H0"/>
<keyword evidence="5 9" id="KW-0997">Cell inner membrane</keyword>
<comment type="caution">
    <text evidence="9">Lacks conserved residue(s) required for the propagation of feature annotation.</text>
</comment>
<evidence type="ECO:0000256" key="5">
    <source>
        <dbReference type="ARBA" id="ARBA00022519"/>
    </source>
</evidence>
<feature type="domain" description="AprE-like long alpha-helical hairpin" evidence="10">
    <location>
        <begin position="160"/>
        <end position="348"/>
    </location>
</feature>
<evidence type="ECO:0000256" key="4">
    <source>
        <dbReference type="ARBA" id="ARBA00022475"/>
    </source>
</evidence>
<dbReference type="InterPro" id="IPR058781">
    <property type="entry name" value="HH_AprE-like"/>
</dbReference>
<dbReference type="PANTHER" id="PTHR30386">
    <property type="entry name" value="MEMBRANE FUSION SUBUNIT OF EMRAB-TOLC MULTIDRUG EFFLUX PUMP"/>
    <property type="match status" value="1"/>
</dbReference>
<protein>
    <recommendedName>
        <fullName evidence="9">Membrane fusion protein (MFP) family protein</fullName>
    </recommendedName>
</protein>
<feature type="transmembrane region" description="Helical" evidence="9">
    <location>
        <begin position="44"/>
        <end position="66"/>
    </location>
</feature>
<keyword evidence="4 9" id="KW-1003">Cell membrane</keyword>
<evidence type="ECO:0000256" key="7">
    <source>
        <dbReference type="ARBA" id="ARBA00022989"/>
    </source>
</evidence>
<evidence type="ECO:0000256" key="1">
    <source>
        <dbReference type="ARBA" id="ARBA00004377"/>
    </source>
</evidence>
<dbReference type="SUPFAM" id="SSF111369">
    <property type="entry name" value="HlyD-like secretion proteins"/>
    <property type="match status" value="1"/>
</dbReference>
<dbReference type="InterPro" id="IPR010129">
    <property type="entry name" value="T1SS_HlyD"/>
</dbReference>
<comment type="subcellular location">
    <subcellularLocation>
        <location evidence="1 9">Cell inner membrane</location>
        <topology evidence="1 9">Single-pass membrane protein</topology>
    </subcellularLocation>
</comment>
<organism evidence="12 13">
    <name type="scientific">Endobacterium cereale</name>
    <dbReference type="NCBI Taxonomy" id="2663029"/>
    <lineage>
        <taxon>Bacteria</taxon>
        <taxon>Pseudomonadati</taxon>
        <taxon>Pseudomonadota</taxon>
        <taxon>Alphaproteobacteria</taxon>
        <taxon>Hyphomicrobiales</taxon>
        <taxon>Rhizobiaceae</taxon>
        <taxon>Endobacterium</taxon>
    </lineage>
</organism>
<feature type="transmembrane region" description="Helical" evidence="9">
    <location>
        <begin position="87"/>
        <end position="110"/>
    </location>
</feature>
<dbReference type="Gene3D" id="2.40.30.170">
    <property type="match status" value="1"/>
</dbReference>
<dbReference type="Pfam" id="PF26002">
    <property type="entry name" value="Beta-barrel_AprE"/>
    <property type="match status" value="1"/>
</dbReference>
<evidence type="ECO:0000256" key="8">
    <source>
        <dbReference type="ARBA" id="ARBA00023136"/>
    </source>
</evidence>
<keyword evidence="3 9" id="KW-0813">Transport</keyword>
<keyword evidence="8 9" id="KW-0472">Membrane</keyword>
<dbReference type="InterPro" id="IPR058982">
    <property type="entry name" value="Beta-barrel_AprE"/>
</dbReference>
<dbReference type="EMBL" id="WIXI01000039">
    <property type="protein sequence ID" value="MQY46129.1"/>
    <property type="molecule type" value="Genomic_DNA"/>
</dbReference>
<evidence type="ECO:0000256" key="6">
    <source>
        <dbReference type="ARBA" id="ARBA00022692"/>
    </source>
</evidence>
<evidence type="ECO:0000313" key="12">
    <source>
        <dbReference type="EMBL" id="MQY46129.1"/>
    </source>
</evidence>
<accession>A0A6A8A5H0</accession>
<proteinExistence type="inferred from homology"/>
<comment type="caution">
    <text evidence="12">The sequence shown here is derived from an EMBL/GenBank/DDBJ whole genome shotgun (WGS) entry which is preliminary data.</text>
</comment>
<evidence type="ECO:0000256" key="9">
    <source>
        <dbReference type="RuleBase" id="RU365093"/>
    </source>
</evidence>
<evidence type="ECO:0000259" key="10">
    <source>
        <dbReference type="Pfam" id="PF25994"/>
    </source>
</evidence>
<comment type="similarity">
    <text evidence="2 9">Belongs to the membrane fusion protein (MFP) (TC 8.A.1) family.</text>
</comment>
<dbReference type="InterPro" id="IPR050739">
    <property type="entry name" value="MFP"/>
</dbReference>
<keyword evidence="7 9" id="KW-1133">Transmembrane helix</keyword>
<reference evidence="12 13" key="1">
    <citation type="submission" date="2019-11" db="EMBL/GenBank/DDBJ databases">
        <title>Genome analysis of Rhizobacterium cereale a novel genus and species isolated from maize roots in North Spain.</title>
        <authorList>
            <person name="Menendez E."/>
            <person name="Flores-Felix J.D."/>
            <person name="Ramirez-Bahena M.-H."/>
            <person name="Igual J.M."/>
            <person name="Garcia-Fraile P."/>
            <person name="Peix A."/>
            <person name="Velazquez E."/>
        </authorList>
    </citation>
    <scope>NUCLEOTIDE SEQUENCE [LARGE SCALE GENOMIC DNA]</scope>
    <source>
        <strain evidence="12 13">RZME27</strain>
    </source>
</reference>
<keyword evidence="6 9" id="KW-0812">Transmembrane</keyword>
<keyword evidence="13" id="KW-1185">Reference proteome</keyword>
<evidence type="ECO:0000256" key="2">
    <source>
        <dbReference type="ARBA" id="ARBA00009477"/>
    </source>
</evidence>
<dbReference type="PANTHER" id="PTHR30386:SF17">
    <property type="entry name" value="ALKALINE PROTEASE SECRETION PROTEIN APRE"/>
    <property type="match status" value="1"/>
</dbReference>
<evidence type="ECO:0000256" key="3">
    <source>
        <dbReference type="ARBA" id="ARBA00022448"/>
    </source>
</evidence>
<dbReference type="Pfam" id="PF25994">
    <property type="entry name" value="HH_AprE"/>
    <property type="match status" value="1"/>
</dbReference>
<dbReference type="GO" id="GO:0005886">
    <property type="term" value="C:plasma membrane"/>
    <property type="evidence" value="ECO:0007669"/>
    <property type="project" value="UniProtKB-SubCell"/>
</dbReference>
<dbReference type="NCBIfam" id="TIGR01843">
    <property type="entry name" value="type_I_hlyD"/>
    <property type="match status" value="1"/>
</dbReference>
<gene>
    <name evidence="12" type="ORF">GAO09_08685</name>
</gene>
<evidence type="ECO:0000259" key="11">
    <source>
        <dbReference type="Pfam" id="PF26002"/>
    </source>
</evidence>
<feature type="domain" description="AprE-like beta-barrel" evidence="11">
    <location>
        <begin position="392"/>
        <end position="481"/>
    </location>
</feature>
<dbReference type="Gene3D" id="2.40.50.100">
    <property type="match status" value="1"/>
</dbReference>
<sequence length="504" mass="55268">MEHTQGPQNETISIRILTDNLLWHFDAWQTSVDELFADIRHDPATMAICLLVVTVIAAIVLWMRALPRSPEGTEMSLDDAIKSSRRLGWITIGLFFGIGGLLAVAIPMAGAAMAPGVVSPDGSRKAVQHFEGGIIQHIHVREGQVVDRGEPLVTLEDTKAKAELAELRERMAYYLAVEARIEAERVNAAAVSLPVSEDLPDPAQLARSVAAQQSLLLSQTERHLSRQRLLAGQIEELQARISGFQSLDQAQQVQLELIGREVGNAQSLVSRGLERLPRLLELQRMQAELRGEMASNGGQIASATQSMRVAAMELEATRNQEKEKTEEEFATVQAELAVLRRKIPAVLDVVGRTSIVAPISGVVMNVRVTTEAGVIKPGEVILELVPMDGRVVLDARINPMDIDLVHAGMEAKVVLSAYAQRNMPQIRGTLRSVSADSLLDERTGQHYFLAKVDVDPSDILAISANLQLLPGMPAEIFILTGERTAMDYLLRPLLNSIHRSFRET</sequence>
<evidence type="ECO:0000313" key="13">
    <source>
        <dbReference type="Proteomes" id="UP000435138"/>
    </source>
</evidence>
<dbReference type="GO" id="GO:0015031">
    <property type="term" value="P:protein transport"/>
    <property type="evidence" value="ECO:0007669"/>
    <property type="project" value="InterPro"/>
</dbReference>
<dbReference type="PRINTS" id="PR01490">
    <property type="entry name" value="RTXTOXIND"/>
</dbReference>